<dbReference type="SUPFAM" id="SSF55154">
    <property type="entry name" value="CYTH-like phosphatases"/>
    <property type="match status" value="1"/>
</dbReference>
<feature type="compositionally biased region" description="Low complexity" evidence="1">
    <location>
        <begin position="436"/>
        <end position="452"/>
    </location>
</feature>
<organism evidence="4 5">
    <name type="scientific">Rhodococcus opacus</name>
    <name type="common">Nocardia opaca</name>
    <dbReference type="NCBI Taxonomy" id="37919"/>
    <lineage>
        <taxon>Bacteria</taxon>
        <taxon>Bacillati</taxon>
        <taxon>Actinomycetota</taxon>
        <taxon>Actinomycetes</taxon>
        <taxon>Mycobacteriales</taxon>
        <taxon>Nocardiaceae</taxon>
        <taxon>Rhodococcus</taxon>
    </lineage>
</organism>
<evidence type="ECO:0000259" key="2">
    <source>
        <dbReference type="PROSITE" id="PS51707"/>
    </source>
</evidence>
<dbReference type="PROSITE" id="PS51707">
    <property type="entry name" value="CYTH"/>
    <property type="match status" value="1"/>
</dbReference>
<feature type="compositionally biased region" description="Basic residues" evidence="1">
    <location>
        <begin position="420"/>
        <end position="435"/>
    </location>
</feature>
<dbReference type="EMBL" id="CP009111">
    <property type="protein sequence ID" value="ANS27978.1"/>
    <property type="molecule type" value="Genomic_DNA"/>
</dbReference>
<reference evidence="4 5" key="1">
    <citation type="submission" date="2014-07" db="EMBL/GenBank/DDBJ databases">
        <authorList>
            <person name="Zhang J.E."/>
            <person name="Yang H."/>
            <person name="Guo J."/>
            <person name="Deng Z."/>
            <person name="Luo H."/>
            <person name="Luo M."/>
            <person name="Zhao B."/>
        </authorList>
    </citation>
    <scope>NUCLEOTIDE SEQUENCE [LARGE SCALE GENOMIC DNA]</scope>
    <source>
        <strain evidence="4 5">1CP</strain>
    </source>
</reference>
<feature type="region of interest" description="Disordered" evidence="1">
    <location>
        <begin position="397"/>
        <end position="533"/>
    </location>
</feature>
<dbReference type="SMART" id="SM00880">
    <property type="entry name" value="CHAD"/>
    <property type="match status" value="1"/>
</dbReference>
<dbReference type="PATRIC" id="fig|37919.13.peg.3402"/>
<dbReference type="Pfam" id="PF05235">
    <property type="entry name" value="CHAD"/>
    <property type="match status" value="1"/>
</dbReference>
<evidence type="ECO:0008006" key="6">
    <source>
        <dbReference type="Google" id="ProtNLM"/>
    </source>
</evidence>
<feature type="compositionally biased region" description="Low complexity" evidence="1">
    <location>
        <begin position="460"/>
        <end position="480"/>
    </location>
</feature>
<dbReference type="AlphaFoldDB" id="A0A1B1K603"/>
<dbReference type="PANTHER" id="PTHR39339:SF1">
    <property type="entry name" value="CHAD DOMAIN-CONTAINING PROTEIN"/>
    <property type="match status" value="1"/>
</dbReference>
<name>A0A1B1K603_RHOOP</name>
<feature type="region of interest" description="Disordered" evidence="1">
    <location>
        <begin position="185"/>
        <end position="212"/>
    </location>
</feature>
<evidence type="ECO:0000259" key="3">
    <source>
        <dbReference type="PROSITE" id="PS51708"/>
    </source>
</evidence>
<dbReference type="Gene3D" id="2.40.320.10">
    <property type="entry name" value="Hypothetical Protein Pfu-838710-001"/>
    <property type="match status" value="1"/>
</dbReference>
<dbReference type="SMART" id="SM01118">
    <property type="entry name" value="CYTH"/>
    <property type="match status" value="1"/>
</dbReference>
<dbReference type="PANTHER" id="PTHR39339">
    <property type="entry name" value="SLR1444 PROTEIN"/>
    <property type="match status" value="1"/>
</dbReference>
<proteinExistence type="predicted"/>
<dbReference type="InterPro" id="IPR023577">
    <property type="entry name" value="CYTH_domain"/>
</dbReference>
<dbReference type="Proteomes" id="UP000186108">
    <property type="component" value="Chromosome"/>
</dbReference>
<sequence>MSTAQHEREDKYDVGADFAVPDLDDLVPPGGRLDEDTVTLDNEYFDTTDRDLLRQHVTLRRRSGDTDAGWQLKVPDRKARTEIRVPLTADDSVPGELATLVSGVALGKSVHPVASISTVRRRRRMLDAEGILLTEVADDTVRATAAAASAGDGAVASDWGEVEVELGERGDGTLLRKIGKRLTRDDAHPSRYPSKLSRALHPNGPSPADDDSGAEVVRELLTAYLDTQVQAIVGGDVWLRRGLDPVHATRVGIRRFRSTLRVFKKMLDPAARARLDEELSWYAGVLGEVRDRQVQRARFAAAVSDLPEELVLGPVAARIENDLLAEQLRYRAEVMATVDGDRYRAVLAALARWRTDPPLTEDATSGARVLKKAARKARRKADKRLAAALDDDGGDEALHRARKAAKRAATPANSPAGWSGRRRARSGSPHTRRSRGFSGSTRTAWWPWAPSAPSGPAPGAPTARTGSPSGCSTGSSCRPRAAPATMSPGSPPDPSRTAGWPCLTAMMSGRTKSGTTALATKRKPNGSTATGRRCSRNYGSCRPGCNCSPGSC</sequence>
<dbReference type="Pfam" id="PF01928">
    <property type="entry name" value="CYTH"/>
    <property type="match status" value="1"/>
</dbReference>
<evidence type="ECO:0000313" key="4">
    <source>
        <dbReference type="EMBL" id="ANS27978.1"/>
    </source>
</evidence>
<accession>A0A1B1K603</accession>
<dbReference type="InterPro" id="IPR007899">
    <property type="entry name" value="CHAD_dom"/>
</dbReference>
<dbReference type="Gene3D" id="1.40.20.10">
    <property type="entry name" value="CHAD domain"/>
    <property type="match status" value="1"/>
</dbReference>
<evidence type="ECO:0000313" key="5">
    <source>
        <dbReference type="Proteomes" id="UP000186108"/>
    </source>
</evidence>
<dbReference type="InterPro" id="IPR038186">
    <property type="entry name" value="CHAD_dom_sf"/>
</dbReference>
<evidence type="ECO:0000256" key="1">
    <source>
        <dbReference type="SAM" id="MobiDB-lite"/>
    </source>
</evidence>
<dbReference type="PROSITE" id="PS51708">
    <property type="entry name" value="CHAD"/>
    <property type="match status" value="1"/>
</dbReference>
<feature type="domain" description="CYTH" evidence="2">
    <location>
        <begin position="5"/>
        <end position="198"/>
    </location>
</feature>
<dbReference type="CDD" id="cd07374">
    <property type="entry name" value="CYTH-like_Pase"/>
    <property type="match status" value="1"/>
</dbReference>
<protein>
    <recommendedName>
        <fullName evidence="6">CHAD domain-containing protein</fullName>
    </recommendedName>
</protein>
<gene>
    <name evidence="4" type="ORF">R1CP_16450</name>
</gene>
<feature type="domain" description="CHAD" evidence="3">
    <location>
        <begin position="210"/>
        <end position="496"/>
    </location>
</feature>
<dbReference type="InterPro" id="IPR033469">
    <property type="entry name" value="CYTH-like_dom_sf"/>
</dbReference>